<evidence type="ECO:0000256" key="2">
    <source>
        <dbReference type="ARBA" id="ARBA00002933"/>
    </source>
</evidence>
<evidence type="ECO:0000256" key="9">
    <source>
        <dbReference type="ARBA" id="ARBA00022801"/>
    </source>
</evidence>
<dbReference type="InterPro" id="IPR044298">
    <property type="entry name" value="MIG/MutY"/>
</dbReference>
<dbReference type="SUPFAM" id="SSF55811">
    <property type="entry name" value="Nudix"/>
    <property type="match status" value="1"/>
</dbReference>
<keyword evidence="6" id="KW-0004">4Fe-4S</keyword>
<dbReference type="GO" id="GO:0000701">
    <property type="term" value="F:purine-specific mismatch base pair DNA N-glycosylase activity"/>
    <property type="evidence" value="ECO:0007669"/>
    <property type="project" value="UniProtKB-EC"/>
</dbReference>
<dbReference type="Pfam" id="PF00730">
    <property type="entry name" value="HhH-GPD"/>
    <property type="match status" value="1"/>
</dbReference>
<dbReference type="GO" id="GO:0046872">
    <property type="term" value="F:metal ion binding"/>
    <property type="evidence" value="ECO:0007669"/>
    <property type="project" value="UniProtKB-UniRule"/>
</dbReference>
<evidence type="ECO:0000313" key="16">
    <source>
        <dbReference type="EMBL" id="HIX74534.1"/>
    </source>
</evidence>
<dbReference type="InterPro" id="IPR023170">
    <property type="entry name" value="HhH_base_excis_C"/>
</dbReference>
<comment type="function">
    <text evidence="2">Adenine glycosylase active on G-A mispairs. MutY also corrects error-prone DNA synthesis past GO lesions which are due to the oxidatively damaged form of guanine: 7,8-dihydro-8-oxoguanine (8-oxo-dGTP).</text>
</comment>
<evidence type="ECO:0000256" key="6">
    <source>
        <dbReference type="ARBA" id="ARBA00022485"/>
    </source>
</evidence>
<comment type="caution">
    <text evidence="16">The sequence shown here is derived from an EMBL/GenBank/DDBJ whole genome shotgun (WGS) entry which is preliminary data.</text>
</comment>
<evidence type="ECO:0000256" key="12">
    <source>
        <dbReference type="ARBA" id="ARBA00023204"/>
    </source>
</evidence>
<gene>
    <name evidence="16" type="primary">mutY</name>
    <name evidence="16" type="ORF">H9977_05830</name>
</gene>
<keyword evidence="7" id="KW-0479">Metal-binding</keyword>
<dbReference type="CDD" id="cd00056">
    <property type="entry name" value="ENDO3c"/>
    <property type="match status" value="1"/>
</dbReference>
<evidence type="ECO:0000256" key="3">
    <source>
        <dbReference type="ARBA" id="ARBA00008343"/>
    </source>
</evidence>
<evidence type="ECO:0000259" key="15">
    <source>
        <dbReference type="SMART" id="SM00478"/>
    </source>
</evidence>
<keyword evidence="9" id="KW-0378">Hydrolase</keyword>
<dbReference type="AlphaFoldDB" id="A0A9D2BGM1"/>
<dbReference type="Gene3D" id="1.10.340.30">
    <property type="entry name" value="Hypothetical protein, domain 2"/>
    <property type="match status" value="1"/>
</dbReference>
<evidence type="ECO:0000256" key="10">
    <source>
        <dbReference type="ARBA" id="ARBA00023004"/>
    </source>
</evidence>
<dbReference type="GO" id="GO:0032357">
    <property type="term" value="F:oxidized purine DNA binding"/>
    <property type="evidence" value="ECO:0007669"/>
    <property type="project" value="TreeGrafter"/>
</dbReference>
<dbReference type="Gene3D" id="1.10.1670.10">
    <property type="entry name" value="Helix-hairpin-Helix base-excision DNA repair enzymes (C-terminal)"/>
    <property type="match status" value="1"/>
</dbReference>
<dbReference type="GO" id="GO:0006298">
    <property type="term" value="P:mismatch repair"/>
    <property type="evidence" value="ECO:0007669"/>
    <property type="project" value="TreeGrafter"/>
</dbReference>
<evidence type="ECO:0000256" key="14">
    <source>
        <dbReference type="RuleBase" id="RU365096"/>
    </source>
</evidence>
<dbReference type="InterPro" id="IPR011257">
    <property type="entry name" value="DNA_glycosylase"/>
</dbReference>
<keyword evidence="10 14" id="KW-0408">Iron</keyword>
<dbReference type="FunFam" id="1.10.340.30:FF:000002">
    <property type="entry name" value="Adenine DNA glycosylase"/>
    <property type="match status" value="1"/>
</dbReference>
<keyword evidence="11" id="KW-0411">Iron-sulfur</keyword>
<comment type="catalytic activity">
    <reaction evidence="1 14">
        <text>Hydrolyzes free adenine bases from 7,8-dihydro-8-oxoguanine:adenine mismatched double-stranded DNA, leaving an apurinic site.</text>
        <dbReference type="EC" id="3.2.2.31"/>
    </reaction>
</comment>
<dbReference type="CDD" id="cd03431">
    <property type="entry name" value="NUDIX_DNA_Glycosylase_C-MutY"/>
    <property type="match status" value="1"/>
</dbReference>
<evidence type="ECO:0000256" key="8">
    <source>
        <dbReference type="ARBA" id="ARBA00022763"/>
    </source>
</evidence>
<dbReference type="Proteomes" id="UP000886740">
    <property type="component" value="Unassembled WGS sequence"/>
</dbReference>
<dbReference type="InterPro" id="IPR005760">
    <property type="entry name" value="A/G_AdeGlyc_MutY"/>
</dbReference>
<dbReference type="GO" id="GO:0051539">
    <property type="term" value="F:4 iron, 4 sulfur cluster binding"/>
    <property type="evidence" value="ECO:0007669"/>
    <property type="project" value="UniProtKB-UniRule"/>
</dbReference>
<dbReference type="EC" id="3.2.2.31" evidence="4 14"/>
<evidence type="ECO:0000256" key="4">
    <source>
        <dbReference type="ARBA" id="ARBA00012045"/>
    </source>
</evidence>
<accession>A0A9D2BGM1</accession>
<dbReference type="PANTHER" id="PTHR42944">
    <property type="entry name" value="ADENINE DNA GLYCOSYLASE"/>
    <property type="match status" value="1"/>
</dbReference>
<comment type="similarity">
    <text evidence="3 14">Belongs to the Nth/MutY family.</text>
</comment>
<evidence type="ECO:0000256" key="7">
    <source>
        <dbReference type="ARBA" id="ARBA00022723"/>
    </source>
</evidence>
<reference evidence="16" key="2">
    <citation type="submission" date="2021-04" db="EMBL/GenBank/DDBJ databases">
        <authorList>
            <person name="Gilroy R."/>
        </authorList>
    </citation>
    <scope>NUCLEOTIDE SEQUENCE</scope>
    <source>
        <strain evidence="16">ChiGjej6B6-14162</strain>
    </source>
</reference>
<evidence type="ECO:0000256" key="13">
    <source>
        <dbReference type="ARBA" id="ARBA00023295"/>
    </source>
</evidence>
<dbReference type="Pfam" id="PF14815">
    <property type="entry name" value="NUDIX_4"/>
    <property type="match status" value="1"/>
</dbReference>
<reference evidence="16" key="1">
    <citation type="journal article" date="2021" name="PeerJ">
        <title>Extensive microbial diversity within the chicken gut microbiome revealed by metagenomics and culture.</title>
        <authorList>
            <person name="Gilroy R."/>
            <person name="Ravi A."/>
            <person name="Getino M."/>
            <person name="Pursley I."/>
            <person name="Horton D.L."/>
            <person name="Alikhan N.F."/>
            <person name="Baker D."/>
            <person name="Gharbi K."/>
            <person name="Hall N."/>
            <person name="Watson M."/>
            <person name="Adriaenssens E.M."/>
            <person name="Foster-Nyarko E."/>
            <person name="Jarju S."/>
            <person name="Secka A."/>
            <person name="Antonio M."/>
            <person name="Oren A."/>
            <person name="Chaudhuri R.R."/>
            <person name="La Ragione R."/>
            <person name="Hildebrand F."/>
            <person name="Pallen M.J."/>
        </authorList>
    </citation>
    <scope>NUCLEOTIDE SEQUENCE</scope>
    <source>
        <strain evidence="16">ChiGjej6B6-14162</strain>
    </source>
</reference>
<proteinExistence type="inferred from homology"/>
<name>A0A9D2BGM1_9BACT</name>
<keyword evidence="13 14" id="KW-0326">Glycosidase</keyword>
<dbReference type="EMBL" id="DXEL01000044">
    <property type="protein sequence ID" value="HIX74534.1"/>
    <property type="molecule type" value="Genomic_DNA"/>
</dbReference>
<dbReference type="InterPro" id="IPR029119">
    <property type="entry name" value="MutY_C"/>
</dbReference>
<dbReference type="SUPFAM" id="SSF48150">
    <property type="entry name" value="DNA-glycosylase"/>
    <property type="match status" value="1"/>
</dbReference>
<keyword evidence="8 14" id="KW-0227">DNA damage</keyword>
<dbReference type="GO" id="GO:0006284">
    <property type="term" value="P:base-excision repair"/>
    <property type="evidence" value="ECO:0007669"/>
    <property type="project" value="UniProtKB-UniRule"/>
</dbReference>
<comment type="cofactor">
    <cofactor evidence="14">
        <name>[4Fe-4S] cluster</name>
        <dbReference type="ChEBI" id="CHEBI:49883"/>
    </cofactor>
    <text evidence="14">Binds 1 [4Fe-4S] cluster.</text>
</comment>
<dbReference type="InterPro" id="IPR000445">
    <property type="entry name" value="HhH_motif"/>
</dbReference>
<dbReference type="Pfam" id="PF00633">
    <property type="entry name" value="HHH"/>
    <property type="match status" value="1"/>
</dbReference>
<protein>
    <recommendedName>
        <fullName evidence="5 14">Adenine DNA glycosylase</fullName>
        <ecNumber evidence="4 14">3.2.2.31</ecNumber>
    </recommendedName>
</protein>
<dbReference type="GO" id="GO:0035485">
    <property type="term" value="F:adenine/guanine mispair binding"/>
    <property type="evidence" value="ECO:0007669"/>
    <property type="project" value="TreeGrafter"/>
</dbReference>
<sequence length="352" mass="39966">MDMENFDISRKLCEWYDSHKRDLPWRLTSSPYLIWVSEVILQQTQVAQGLDYYNRFVRRFPDVASLAAADEDEVLRYWQGLGYYSRARNMRMAAIDVMDRFGGSFPERYEDVLSLKGVGEYTAAAIVSFAWNKPYPVVDGNVFRVLSRLFAINTPINTGQGKKEFSALAASLLDPANAGTHNQAIMELGALVCTPRDPDCVACPLVDACLAYAAEEAISYPVKQGKINRRTRHFLYLYIICKGKTWIRRRQQGDIWTGLYEFPLVETEGAIPAERLGERDEVRALLGEESNAQILEIKTGVKHVLSHQLLFLTFVKVEINEPVPALSAYQEIKVEDLGDYAVPQPIHDYLAR</sequence>
<dbReference type="NCBIfam" id="TIGR01084">
    <property type="entry name" value="mutY"/>
    <property type="match status" value="1"/>
</dbReference>
<evidence type="ECO:0000256" key="5">
    <source>
        <dbReference type="ARBA" id="ARBA00022023"/>
    </source>
</evidence>
<dbReference type="InterPro" id="IPR015797">
    <property type="entry name" value="NUDIX_hydrolase-like_dom_sf"/>
</dbReference>
<evidence type="ECO:0000256" key="1">
    <source>
        <dbReference type="ARBA" id="ARBA00000843"/>
    </source>
</evidence>
<evidence type="ECO:0000256" key="11">
    <source>
        <dbReference type="ARBA" id="ARBA00023014"/>
    </source>
</evidence>
<dbReference type="InterPro" id="IPR003265">
    <property type="entry name" value="HhH-GPD_domain"/>
</dbReference>
<dbReference type="GO" id="GO:0034039">
    <property type="term" value="F:8-oxo-7,8-dihydroguanine DNA N-glycosylase activity"/>
    <property type="evidence" value="ECO:0007669"/>
    <property type="project" value="TreeGrafter"/>
</dbReference>
<feature type="domain" description="HhH-GPD" evidence="15">
    <location>
        <begin position="40"/>
        <end position="191"/>
    </location>
</feature>
<evidence type="ECO:0000313" key="17">
    <source>
        <dbReference type="Proteomes" id="UP000886740"/>
    </source>
</evidence>
<organism evidence="16 17">
    <name type="scientific">Candidatus Parabacteroides intestinipullorum</name>
    <dbReference type="NCBI Taxonomy" id="2838723"/>
    <lineage>
        <taxon>Bacteria</taxon>
        <taxon>Pseudomonadati</taxon>
        <taxon>Bacteroidota</taxon>
        <taxon>Bacteroidia</taxon>
        <taxon>Bacteroidales</taxon>
        <taxon>Tannerellaceae</taxon>
        <taxon>Parabacteroides</taxon>
    </lineage>
</organism>
<keyword evidence="12" id="KW-0234">DNA repair</keyword>
<dbReference type="SMART" id="SM00478">
    <property type="entry name" value="ENDO3c"/>
    <property type="match status" value="1"/>
</dbReference>
<dbReference type="Gene3D" id="3.90.79.10">
    <property type="entry name" value="Nucleoside Triphosphate Pyrophosphohydrolase"/>
    <property type="match status" value="1"/>
</dbReference>
<dbReference type="PANTHER" id="PTHR42944:SF1">
    <property type="entry name" value="ADENINE DNA GLYCOSYLASE"/>
    <property type="match status" value="1"/>
</dbReference>